<name>A0A182SCV9_9DIPT</name>
<accession>A0A182SCV9</accession>
<reference evidence="2" key="1">
    <citation type="submission" date="2013-09" db="EMBL/GenBank/DDBJ databases">
        <title>The Genome Sequence of Anopheles maculatus species B.</title>
        <authorList>
            <consortium name="The Broad Institute Genomics Platform"/>
            <person name="Neafsey D.E."/>
            <person name="Besansky N."/>
            <person name="Howell P."/>
            <person name="Walton C."/>
            <person name="Young S.K."/>
            <person name="Zeng Q."/>
            <person name="Gargeya S."/>
            <person name="Fitzgerald M."/>
            <person name="Haas B."/>
            <person name="Abouelleil A."/>
            <person name="Allen A.W."/>
            <person name="Alvarado L."/>
            <person name="Arachchi H.M."/>
            <person name="Berlin A.M."/>
            <person name="Chapman S.B."/>
            <person name="Gainer-Dewar J."/>
            <person name="Goldberg J."/>
            <person name="Griggs A."/>
            <person name="Gujja S."/>
            <person name="Hansen M."/>
            <person name="Howarth C."/>
            <person name="Imamovic A."/>
            <person name="Ireland A."/>
            <person name="Larimer J."/>
            <person name="McCowan C."/>
            <person name="Murphy C."/>
            <person name="Pearson M."/>
            <person name="Poon T.W."/>
            <person name="Priest M."/>
            <person name="Roberts A."/>
            <person name="Saif S."/>
            <person name="Shea T."/>
            <person name="Sisk P."/>
            <person name="Sykes S."/>
            <person name="Wortman J."/>
            <person name="Nusbaum C."/>
            <person name="Birren B."/>
        </authorList>
    </citation>
    <scope>NUCLEOTIDE SEQUENCE [LARGE SCALE GENOMIC DNA]</scope>
    <source>
        <strain evidence="2">maculatus3</strain>
    </source>
</reference>
<dbReference type="EnsemblMetazoa" id="AMAM004245-RA">
    <property type="protein sequence ID" value="AMAM004245-PA"/>
    <property type="gene ID" value="AMAM004245"/>
</dbReference>
<sequence>MLVAVVVVDVLVEEWVVVGRSSLVQIRHWCSSTVERLRLDSLAVVDVLVEEWVVVGRSSWNMAEGIRYPCQELAVEVVDELVAVQHNSWVQCLHSYSSTEELHPLGSLAVVDELAAE</sequence>
<dbReference type="AlphaFoldDB" id="A0A182SCV9"/>
<evidence type="ECO:0000313" key="1">
    <source>
        <dbReference type="EnsemblMetazoa" id="AMAM004245-PA"/>
    </source>
</evidence>
<dbReference type="Proteomes" id="UP000075901">
    <property type="component" value="Unassembled WGS sequence"/>
</dbReference>
<keyword evidence="2" id="KW-1185">Reference proteome</keyword>
<dbReference type="VEuPathDB" id="VectorBase:AMAM004245"/>
<protein>
    <submittedName>
        <fullName evidence="1">Uncharacterized protein</fullName>
    </submittedName>
</protein>
<evidence type="ECO:0000313" key="2">
    <source>
        <dbReference type="Proteomes" id="UP000075901"/>
    </source>
</evidence>
<reference evidence="1" key="2">
    <citation type="submission" date="2020-05" db="UniProtKB">
        <authorList>
            <consortium name="EnsemblMetazoa"/>
        </authorList>
    </citation>
    <scope>IDENTIFICATION</scope>
    <source>
        <strain evidence="1">maculatus3</strain>
    </source>
</reference>
<organism evidence="1 2">
    <name type="scientific">Anopheles maculatus</name>
    <dbReference type="NCBI Taxonomy" id="74869"/>
    <lineage>
        <taxon>Eukaryota</taxon>
        <taxon>Metazoa</taxon>
        <taxon>Ecdysozoa</taxon>
        <taxon>Arthropoda</taxon>
        <taxon>Hexapoda</taxon>
        <taxon>Insecta</taxon>
        <taxon>Pterygota</taxon>
        <taxon>Neoptera</taxon>
        <taxon>Endopterygota</taxon>
        <taxon>Diptera</taxon>
        <taxon>Nematocera</taxon>
        <taxon>Culicoidea</taxon>
        <taxon>Culicidae</taxon>
        <taxon>Anophelinae</taxon>
        <taxon>Anopheles</taxon>
        <taxon>Anopheles maculatus group</taxon>
    </lineage>
</organism>
<proteinExistence type="predicted"/>